<evidence type="ECO:0000313" key="1">
    <source>
        <dbReference type="EMBL" id="SDP48060.1"/>
    </source>
</evidence>
<dbReference type="AlphaFoldDB" id="A0A1H0T2W8"/>
<dbReference type="EMBL" id="LT629705">
    <property type="protein sequence ID" value="SDP48060.1"/>
    <property type="molecule type" value="Genomic_DNA"/>
</dbReference>
<name>A0A1H0T2W8_9PSED</name>
<sequence length="83" mass="9019">MVSYQASIACKPAPTGFGVHLQEIGRLSGRHRWQASSHRGSVCTCKRLVGCQAAIAGRLNWSSNLGHRLRFHAANFSLATGDR</sequence>
<proteinExistence type="predicted"/>
<accession>A0A1H0T2W8</accession>
<organism evidence="1 2">
    <name type="scientific">Pseudomonas arsenicoxydans</name>
    <dbReference type="NCBI Taxonomy" id="702115"/>
    <lineage>
        <taxon>Bacteria</taxon>
        <taxon>Pseudomonadati</taxon>
        <taxon>Pseudomonadota</taxon>
        <taxon>Gammaproteobacteria</taxon>
        <taxon>Pseudomonadales</taxon>
        <taxon>Pseudomonadaceae</taxon>
        <taxon>Pseudomonas</taxon>
    </lineage>
</organism>
<gene>
    <name evidence="1" type="ORF">SAMN04489798_5924</name>
</gene>
<evidence type="ECO:0000313" key="2">
    <source>
        <dbReference type="Proteomes" id="UP000198827"/>
    </source>
</evidence>
<dbReference type="Proteomes" id="UP000198827">
    <property type="component" value="Chromosome I"/>
</dbReference>
<reference evidence="1 2" key="1">
    <citation type="submission" date="2016-10" db="EMBL/GenBank/DDBJ databases">
        <authorList>
            <person name="de Groot N.N."/>
        </authorList>
    </citation>
    <scope>NUCLEOTIDE SEQUENCE [LARGE SCALE GENOMIC DNA]</scope>
    <source>
        <strain evidence="1 2">CECT 7543</strain>
    </source>
</reference>
<protein>
    <submittedName>
        <fullName evidence="1">Uncharacterized protein</fullName>
    </submittedName>
</protein>